<evidence type="ECO:0000313" key="12">
    <source>
        <dbReference type="Proteomes" id="UP000011728"/>
    </source>
</evidence>
<dbReference type="InterPro" id="IPR018497">
    <property type="entry name" value="Peptidase_M13_C"/>
</dbReference>
<protein>
    <submittedName>
        <fullName evidence="11">Neutral endopeptidase PepO</fullName>
        <ecNumber evidence="11">3.4.24.-</ecNumber>
    </submittedName>
</protein>
<dbReference type="CDD" id="cd08662">
    <property type="entry name" value="M13"/>
    <property type="match status" value="1"/>
</dbReference>
<comment type="similarity">
    <text evidence="2">Belongs to the peptidase M13 family.</text>
</comment>
<dbReference type="InterPro" id="IPR024079">
    <property type="entry name" value="MetalloPept_cat_dom_sf"/>
</dbReference>
<evidence type="ECO:0000256" key="8">
    <source>
        <dbReference type="SAM" id="SignalP"/>
    </source>
</evidence>
<evidence type="ECO:0000256" key="7">
    <source>
        <dbReference type="ARBA" id="ARBA00023049"/>
    </source>
</evidence>
<keyword evidence="5 11" id="KW-0378">Hydrolase</keyword>
<dbReference type="EMBL" id="CP004121">
    <property type="protein sequence ID" value="AGF57349.1"/>
    <property type="molecule type" value="Genomic_DNA"/>
</dbReference>
<dbReference type="Proteomes" id="UP000011728">
    <property type="component" value="Chromosome"/>
</dbReference>
<dbReference type="KEGG" id="csr:Cspa_c35880"/>
<dbReference type="GO" id="GO:0005886">
    <property type="term" value="C:plasma membrane"/>
    <property type="evidence" value="ECO:0007669"/>
    <property type="project" value="TreeGrafter"/>
</dbReference>
<proteinExistence type="inferred from homology"/>
<feature type="chain" id="PRO_5004015567" evidence="8">
    <location>
        <begin position="29"/>
        <end position="680"/>
    </location>
</feature>
<dbReference type="PANTHER" id="PTHR11733:SF167">
    <property type="entry name" value="FI17812P1-RELATED"/>
    <property type="match status" value="1"/>
</dbReference>
<dbReference type="PATRIC" id="fig|931276.5.peg.3612"/>
<dbReference type="Gene3D" id="1.10.1380.10">
    <property type="entry name" value="Neutral endopeptidase , domain2"/>
    <property type="match status" value="1"/>
</dbReference>
<dbReference type="eggNOG" id="COG3590">
    <property type="taxonomic scope" value="Bacteria"/>
</dbReference>
<accession>M1MHF8</accession>
<comment type="cofactor">
    <cofactor evidence="1">
        <name>Zn(2+)</name>
        <dbReference type="ChEBI" id="CHEBI:29105"/>
    </cofactor>
</comment>
<reference evidence="11 12" key="1">
    <citation type="submission" date="2013-02" db="EMBL/GenBank/DDBJ databases">
        <title>Genome sequence of Clostridium saccharoperbutylacetonicum N1-4(HMT).</title>
        <authorList>
            <person name="Poehlein A."/>
            <person name="Daniel R."/>
        </authorList>
    </citation>
    <scope>NUCLEOTIDE SEQUENCE [LARGE SCALE GENOMIC DNA]</scope>
    <source>
        <strain evidence="12">N1-4(HMT)</strain>
    </source>
</reference>
<keyword evidence="12" id="KW-1185">Reference proteome</keyword>
<dbReference type="Gene3D" id="3.40.390.10">
    <property type="entry name" value="Collagenase (Catalytic Domain)"/>
    <property type="match status" value="1"/>
</dbReference>
<keyword evidence="3" id="KW-0645">Protease</keyword>
<dbReference type="PRINTS" id="PR00786">
    <property type="entry name" value="NEPRILYSIN"/>
</dbReference>
<evidence type="ECO:0000259" key="9">
    <source>
        <dbReference type="Pfam" id="PF01431"/>
    </source>
</evidence>
<evidence type="ECO:0000256" key="4">
    <source>
        <dbReference type="ARBA" id="ARBA00022723"/>
    </source>
</evidence>
<dbReference type="Pfam" id="PF05649">
    <property type="entry name" value="Peptidase_M13_N"/>
    <property type="match status" value="1"/>
</dbReference>
<dbReference type="SUPFAM" id="SSF55486">
    <property type="entry name" value="Metalloproteases ('zincins'), catalytic domain"/>
    <property type="match status" value="1"/>
</dbReference>
<evidence type="ECO:0000256" key="3">
    <source>
        <dbReference type="ARBA" id="ARBA00022670"/>
    </source>
</evidence>
<dbReference type="InterPro" id="IPR042089">
    <property type="entry name" value="Peptidase_M13_dom_2"/>
</dbReference>
<dbReference type="GO" id="GO:0016485">
    <property type="term" value="P:protein processing"/>
    <property type="evidence" value="ECO:0007669"/>
    <property type="project" value="TreeGrafter"/>
</dbReference>
<evidence type="ECO:0000256" key="2">
    <source>
        <dbReference type="ARBA" id="ARBA00007357"/>
    </source>
</evidence>
<dbReference type="PROSITE" id="PS51885">
    <property type="entry name" value="NEPRILYSIN"/>
    <property type="match status" value="1"/>
</dbReference>
<dbReference type="AlphaFoldDB" id="M1MHF8"/>
<dbReference type="STRING" id="36745.CLSAP_33610"/>
<feature type="signal peptide" evidence="8">
    <location>
        <begin position="1"/>
        <end position="28"/>
    </location>
</feature>
<dbReference type="GO" id="GO:0004222">
    <property type="term" value="F:metalloendopeptidase activity"/>
    <property type="evidence" value="ECO:0007669"/>
    <property type="project" value="InterPro"/>
</dbReference>
<evidence type="ECO:0000259" key="10">
    <source>
        <dbReference type="Pfam" id="PF05649"/>
    </source>
</evidence>
<dbReference type="Pfam" id="PF01431">
    <property type="entry name" value="Peptidase_M13"/>
    <property type="match status" value="1"/>
</dbReference>
<gene>
    <name evidence="11" type="primary">pepO2</name>
    <name evidence="11" type="ORF">Cspa_c35880</name>
</gene>
<sequence length="680" mass="77009">MKKSKIKLIIAGVLICSLFVGQGTCVKAAETATNANTNVAQTVNSMRIQDDFYNYVNRQWLNTAKIEAGKTSNSAFMEADKSLTEQKKQIIKDLLANEKNYSENSDEKKIINLYKNYLNMDARNKEGIEPIKEAIQEMRNIKSVNDISNLSIDSKIGNSLLDLGCQVDLKDANKNALYIGPTALSLGDSDEYMKPTENSKRVKGLVENYYVNILTLSGYSKEQAQTKVDNLFKFENIMAASITGKQETSKDDNAIDKQYNVYTLDQLDSMAPNLKIKAIMKNSKVEKADKIILTEPKWYKALNDIYKDENLPMIKDYLEIQNIAAIAPYLGQSFEKASLEFKNAYLGSQGDISEEEKAINMVNATLGDPFGKIYIQKYFSDKVKNDVKDMTNEIIETYKTRINKLDWMSEATKKKAIEKLDKLNIQIAYPDKWEDYSKLQIRSFEEGGSLWDNIENLKKFAFEKQISKLNQPVDKTKFACPPQTINAFYNATSNTITVPAGILQGAFYNANASKEEKLGAIGTIIGHEISHAFDNTGAKFDADGNLNNWWTAEDYAKFQDKTKKVRAFYSNVKLDDGKNVNGDLTVGENIADIGGMTCALDILSKMQNPDYKAFFESNSSVWREINTKEYAEMRLQYDSHSPNKVRSNIVSAQFDKFYETFGIKPGDKMYVKPEDRLKIW</sequence>
<keyword evidence="7" id="KW-0482">Metalloprotease</keyword>
<feature type="domain" description="Peptidase M13 C-terminal" evidence="9">
    <location>
        <begin position="486"/>
        <end position="676"/>
    </location>
</feature>
<evidence type="ECO:0000313" key="11">
    <source>
        <dbReference type="EMBL" id="AGF57349.1"/>
    </source>
</evidence>
<dbReference type="HOGENOM" id="CLU_006187_7_2_9"/>
<feature type="domain" description="Peptidase M13 N-terminal" evidence="10">
    <location>
        <begin position="49"/>
        <end position="430"/>
    </location>
</feature>
<dbReference type="InterPro" id="IPR008753">
    <property type="entry name" value="Peptidase_M13_N"/>
</dbReference>
<dbReference type="PANTHER" id="PTHR11733">
    <property type="entry name" value="ZINC METALLOPROTEASE FAMILY M13 NEPRILYSIN-RELATED"/>
    <property type="match status" value="1"/>
</dbReference>
<dbReference type="OrthoDB" id="9775677at2"/>
<keyword evidence="8" id="KW-0732">Signal</keyword>
<name>M1MHF8_9CLOT</name>
<dbReference type="GO" id="GO:0046872">
    <property type="term" value="F:metal ion binding"/>
    <property type="evidence" value="ECO:0007669"/>
    <property type="project" value="UniProtKB-KW"/>
</dbReference>
<evidence type="ECO:0000256" key="5">
    <source>
        <dbReference type="ARBA" id="ARBA00022801"/>
    </source>
</evidence>
<evidence type="ECO:0000256" key="1">
    <source>
        <dbReference type="ARBA" id="ARBA00001947"/>
    </source>
</evidence>
<organism evidence="11 12">
    <name type="scientific">Clostridium saccharoperbutylacetonicum N1-4(HMT)</name>
    <dbReference type="NCBI Taxonomy" id="931276"/>
    <lineage>
        <taxon>Bacteria</taxon>
        <taxon>Bacillati</taxon>
        <taxon>Bacillota</taxon>
        <taxon>Clostridia</taxon>
        <taxon>Eubacteriales</taxon>
        <taxon>Clostridiaceae</taxon>
        <taxon>Clostridium</taxon>
    </lineage>
</organism>
<dbReference type="RefSeq" id="WP_015393665.1">
    <property type="nucleotide sequence ID" value="NC_020291.1"/>
</dbReference>
<keyword evidence="6" id="KW-0862">Zinc</keyword>
<dbReference type="InterPro" id="IPR000718">
    <property type="entry name" value="Peptidase_M13"/>
</dbReference>
<dbReference type="EC" id="3.4.24.-" evidence="11"/>
<evidence type="ECO:0000256" key="6">
    <source>
        <dbReference type="ARBA" id="ARBA00022833"/>
    </source>
</evidence>
<keyword evidence="4" id="KW-0479">Metal-binding</keyword>